<dbReference type="GO" id="GO:0008380">
    <property type="term" value="P:RNA splicing"/>
    <property type="evidence" value="ECO:0007669"/>
    <property type="project" value="UniProtKB-KW"/>
</dbReference>
<gene>
    <name evidence="7" type="ORF">glysoja_045970</name>
</gene>
<proteinExistence type="predicted"/>
<evidence type="ECO:0000256" key="5">
    <source>
        <dbReference type="SAM" id="MobiDB-lite"/>
    </source>
</evidence>
<evidence type="ECO:0000256" key="4">
    <source>
        <dbReference type="PROSITE-ProRule" id="PRU00176"/>
    </source>
</evidence>
<dbReference type="PANTHER" id="PTHR23147">
    <property type="entry name" value="SERINE/ARGININE RICH SPLICING FACTOR"/>
    <property type="match status" value="1"/>
</dbReference>
<dbReference type="SUPFAM" id="SSF54928">
    <property type="entry name" value="RNA-binding domain, RBD"/>
    <property type="match status" value="1"/>
</dbReference>
<dbReference type="AlphaFoldDB" id="A0A0B2SI44"/>
<feature type="region of interest" description="Disordered" evidence="5">
    <location>
        <begin position="160"/>
        <end position="180"/>
    </location>
</feature>
<dbReference type="PROSITE" id="PS50102">
    <property type="entry name" value="RRM"/>
    <property type="match status" value="1"/>
</dbReference>
<keyword evidence="2" id="KW-0747">Spliceosome</keyword>
<reference evidence="7" key="1">
    <citation type="submission" date="2014-07" db="EMBL/GenBank/DDBJ databases">
        <title>Identification of a novel salt tolerance gene in wild soybean by whole-genome sequencing.</title>
        <authorList>
            <person name="Lam H.-M."/>
            <person name="Qi X."/>
            <person name="Li M.-W."/>
            <person name="Liu X."/>
            <person name="Xie M."/>
            <person name="Ni M."/>
            <person name="Xu X."/>
        </authorList>
    </citation>
    <scope>NUCLEOTIDE SEQUENCE [LARGE SCALE GENOMIC DNA]</scope>
    <source>
        <tissue evidence="7">Root</tissue>
    </source>
</reference>
<dbReference type="Proteomes" id="UP000053555">
    <property type="component" value="Unassembled WGS sequence"/>
</dbReference>
<dbReference type="InterPro" id="IPR035979">
    <property type="entry name" value="RBD_domain_sf"/>
</dbReference>
<dbReference type="GO" id="GO:0003723">
    <property type="term" value="F:RNA binding"/>
    <property type="evidence" value="ECO:0007669"/>
    <property type="project" value="UniProtKB-UniRule"/>
</dbReference>
<dbReference type="InterPro" id="IPR000504">
    <property type="entry name" value="RRM_dom"/>
</dbReference>
<name>A0A0B2SI44_GLYSO</name>
<protein>
    <recommendedName>
        <fullName evidence="6">RRM domain-containing protein</fullName>
    </recommendedName>
</protein>
<dbReference type="CDD" id="cd00590">
    <property type="entry name" value="RRM_SF"/>
    <property type="match status" value="1"/>
</dbReference>
<dbReference type="GO" id="GO:0006397">
    <property type="term" value="P:mRNA processing"/>
    <property type="evidence" value="ECO:0007669"/>
    <property type="project" value="UniProtKB-KW"/>
</dbReference>
<dbReference type="GO" id="GO:0005681">
    <property type="term" value="C:spliceosomal complex"/>
    <property type="evidence" value="ECO:0007669"/>
    <property type="project" value="UniProtKB-KW"/>
</dbReference>
<dbReference type="InterPro" id="IPR050907">
    <property type="entry name" value="SRSF"/>
</dbReference>
<organism evidence="7">
    <name type="scientific">Glycine soja</name>
    <name type="common">Wild soybean</name>
    <dbReference type="NCBI Taxonomy" id="3848"/>
    <lineage>
        <taxon>Eukaryota</taxon>
        <taxon>Viridiplantae</taxon>
        <taxon>Streptophyta</taxon>
        <taxon>Embryophyta</taxon>
        <taxon>Tracheophyta</taxon>
        <taxon>Spermatophyta</taxon>
        <taxon>Magnoliopsida</taxon>
        <taxon>eudicotyledons</taxon>
        <taxon>Gunneridae</taxon>
        <taxon>Pentapetalae</taxon>
        <taxon>rosids</taxon>
        <taxon>fabids</taxon>
        <taxon>Fabales</taxon>
        <taxon>Fabaceae</taxon>
        <taxon>Papilionoideae</taxon>
        <taxon>50 kb inversion clade</taxon>
        <taxon>NPAAA clade</taxon>
        <taxon>indigoferoid/millettioid clade</taxon>
        <taxon>Phaseoleae</taxon>
        <taxon>Glycine</taxon>
        <taxon>Glycine subgen. Soja</taxon>
    </lineage>
</organism>
<feature type="domain" description="RRM" evidence="6">
    <location>
        <begin position="63"/>
        <end position="141"/>
    </location>
</feature>
<evidence type="ECO:0000259" key="6">
    <source>
        <dbReference type="PROSITE" id="PS50102"/>
    </source>
</evidence>
<evidence type="ECO:0000313" key="7">
    <source>
        <dbReference type="EMBL" id="KHN44528.1"/>
    </source>
</evidence>
<evidence type="ECO:0000256" key="1">
    <source>
        <dbReference type="ARBA" id="ARBA00022664"/>
    </source>
</evidence>
<dbReference type="Gene3D" id="3.30.70.330">
    <property type="match status" value="1"/>
</dbReference>
<evidence type="ECO:0000256" key="3">
    <source>
        <dbReference type="ARBA" id="ARBA00023187"/>
    </source>
</evidence>
<keyword evidence="4" id="KW-0694">RNA-binding</keyword>
<keyword evidence="1" id="KW-0507">mRNA processing</keyword>
<dbReference type="Pfam" id="PF00076">
    <property type="entry name" value="RRM_1"/>
    <property type="match status" value="1"/>
</dbReference>
<dbReference type="InterPro" id="IPR012677">
    <property type="entry name" value="Nucleotide-bd_a/b_plait_sf"/>
</dbReference>
<evidence type="ECO:0000256" key="2">
    <source>
        <dbReference type="ARBA" id="ARBA00022728"/>
    </source>
</evidence>
<sequence length="493" mass="57541">DNHRVTDNKHQEDPWIEVGGRRKPWRQTKTEQGADSCRQRQTYVYQTRGKHRPQSWRSKKDITSFYFSHFPNSVSESFLWKLFQEWGNVWEIFVPRTKNKQGHRYGFVRFKGVEEEGRLERQLDNNIFIEGMKLFVNKPKFQRGGKRDIQNLVGEGKGDRKQLTIPMEPNQRRPNSLPSTNMKSYAEAVKRNPAMKEKESMMPLSGKYSSEPPVTSVTFHTSTEDNKWLDQAWVGRIKNRGMFERVVEEVQEVVGEEMKVSYWGDDMIILFDMDEAKAGKINLREQSNGETPLYSIQKWTPEMKTEFRLIWIHIWGVPLEIWGAEHFATLLSTYGELIELDEETEDRSRLDVARVLLRTEEKPFFFKSMVVTVNGTEHQLVLREDMPCFKGKRQRRPESEIFLPSPFTTAVEDSDDGMTVFTPDGASSNCLRDRRRRRWTRAINLWRTESEAHCDDDASLHRLEAPSAVGLSPLPARHVDYNGPLHSHLHGHG</sequence>
<feature type="non-terminal residue" evidence="7">
    <location>
        <position position="493"/>
    </location>
</feature>
<dbReference type="EMBL" id="KN643220">
    <property type="protein sequence ID" value="KHN44528.1"/>
    <property type="molecule type" value="Genomic_DNA"/>
</dbReference>
<accession>A0A0B2SI44</accession>
<feature type="non-terminal residue" evidence="7">
    <location>
        <position position="1"/>
    </location>
</feature>
<dbReference type="SMART" id="SM00360">
    <property type="entry name" value="RRM"/>
    <property type="match status" value="1"/>
</dbReference>
<keyword evidence="3" id="KW-0508">mRNA splicing</keyword>